<dbReference type="InterPro" id="IPR011990">
    <property type="entry name" value="TPR-like_helical_dom_sf"/>
</dbReference>
<dbReference type="InterPro" id="IPR005158">
    <property type="entry name" value="BTAD"/>
</dbReference>
<dbReference type="Pfam" id="PF03704">
    <property type="entry name" value="BTAD"/>
    <property type="match status" value="1"/>
</dbReference>
<sequence>MVSISYGAAGEERPTLRLRLLGGFLLTRESGGYGEPACEGGECGESACGGGDFRGTAVGGRVGATGPDSIGRAAATGPDGIGRTTGPDGHACPDGLLHSSLACPDDPGSLGARGAEPLEVPASGQQVLARLALCGAANRSALAGTLWPDVTEARARASLRTAVWRLNGAGSALTDARDGVLSLSRRVRVDIQDLTAAAHHVLSGDALSAARERMRAAYQVLLCGRELLPGWQQDWVAFERERLHQLRLHALEALSARLVARRQYAPALEAALESTRVDPLRESAHRAVVSVHLAEHNLTEAVRQYETFRELLLRELGVEPSGQFATMLRHALV</sequence>
<dbReference type="SUPFAM" id="SSF48452">
    <property type="entry name" value="TPR-like"/>
    <property type="match status" value="1"/>
</dbReference>
<organism evidence="3 4">
    <name type="scientific">Streptomyces lasiicapitis</name>
    <dbReference type="NCBI Taxonomy" id="1923961"/>
    <lineage>
        <taxon>Bacteria</taxon>
        <taxon>Bacillati</taxon>
        <taxon>Actinomycetota</taxon>
        <taxon>Actinomycetes</taxon>
        <taxon>Kitasatosporales</taxon>
        <taxon>Streptomycetaceae</taxon>
        <taxon>Streptomyces</taxon>
    </lineage>
</organism>
<dbReference type="Gene3D" id="1.10.10.10">
    <property type="entry name" value="Winged helix-like DNA-binding domain superfamily/Winged helix DNA-binding domain"/>
    <property type="match status" value="1"/>
</dbReference>
<reference evidence="4" key="1">
    <citation type="journal article" date="2019" name="Int. J. Syst. Evol. Microbiol.">
        <title>The Global Catalogue of Microorganisms (GCM) 10K type strain sequencing project: providing services to taxonomists for standard genome sequencing and annotation.</title>
        <authorList>
            <consortium name="The Broad Institute Genomics Platform"/>
            <consortium name="The Broad Institute Genome Sequencing Center for Infectious Disease"/>
            <person name="Wu L."/>
            <person name="Ma J."/>
        </authorList>
    </citation>
    <scope>NUCLEOTIDE SEQUENCE [LARGE SCALE GENOMIC DNA]</scope>
    <source>
        <strain evidence="4">CGMCC 4.7349</strain>
    </source>
</reference>
<dbReference type="Proteomes" id="UP000656881">
    <property type="component" value="Unassembled WGS sequence"/>
</dbReference>
<accession>A0ABQ2MBE3</accession>
<protein>
    <recommendedName>
        <fullName evidence="2">Bacterial transcriptional activator domain-containing protein</fullName>
    </recommendedName>
</protein>
<comment type="caution">
    <text evidence="3">The sequence shown here is derived from an EMBL/GenBank/DDBJ whole genome shotgun (WGS) entry which is preliminary data.</text>
</comment>
<dbReference type="EMBL" id="BMNG01000010">
    <property type="protein sequence ID" value="GGO49276.1"/>
    <property type="molecule type" value="Genomic_DNA"/>
</dbReference>
<evidence type="ECO:0000313" key="4">
    <source>
        <dbReference type="Proteomes" id="UP000656881"/>
    </source>
</evidence>
<dbReference type="InterPro" id="IPR036388">
    <property type="entry name" value="WH-like_DNA-bd_sf"/>
</dbReference>
<dbReference type="PANTHER" id="PTHR35807">
    <property type="entry name" value="TRANSCRIPTIONAL REGULATOR REDD-RELATED"/>
    <property type="match status" value="1"/>
</dbReference>
<dbReference type="RefSeq" id="WP_189175497.1">
    <property type="nucleotide sequence ID" value="NZ_BMNG01000010.1"/>
</dbReference>
<evidence type="ECO:0000259" key="2">
    <source>
        <dbReference type="SMART" id="SM01043"/>
    </source>
</evidence>
<keyword evidence="4" id="KW-1185">Reference proteome</keyword>
<name>A0ABQ2MBE3_9ACTN</name>
<gene>
    <name evidence="3" type="ORF">GCM10012286_46860</name>
</gene>
<dbReference type="Gene3D" id="1.25.40.10">
    <property type="entry name" value="Tetratricopeptide repeat domain"/>
    <property type="match status" value="1"/>
</dbReference>
<evidence type="ECO:0000313" key="3">
    <source>
        <dbReference type="EMBL" id="GGO49276.1"/>
    </source>
</evidence>
<evidence type="ECO:0000256" key="1">
    <source>
        <dbReference type="ARBA" id="ARBA00023012"/>
    </source>
</evidence>
<feature type="domain" description="Bacterial transcriptional activator" evidence="2">
    <location>
        <begin position="189"/>
        <end position="332"/>
    </location>
</feature>
<proteinExistence type="predicted"/>
<keyword evidence="1" id="KW-0902">Two-component regulatory system</keyword>
<dbReference type="InterPro" id="IPR051677">
    <property type="entry name" value="AfsR-DnrI-RedD_regulator"/>
</dbReference>
<dbReference type="SMART" id="SM01043">
    <property type="entry name" value="BTAD"/>
    <property type="match status" value="1"/>
</dbReference>